<dbReference type="Proteomes" id="UP000007014">
    <property type="component" value="Chromosome 4"/>
</dbReference>
<dbReference type="HOGENOM" id="CLU_2561529_0_0_1"/>
<dbReference type="Gramene" id="CMD079CT">
    <property type="protein sequence ID" value="CMD079CT"/>
    <property type="gene ID" value="CMD079C"/>
</dbReference>
<evidence type="ECO:0000313" key="3">
    <source>
        <dbReference type="Proteomes" id="UP000007014"/>
    </source>
</evidence>
<gene>
    <name evidence="2" type="ORF">CYME_CMD079C</name>
</gene>
<reference evidence="2 3" key="1">
    <citation type="journal article" date="2004" name="Nature">
        <title>Genome sequence of the ultrasmall unicellular red alga Cyanidioschyzon merolae 10D.</title>
        <authorList>
            <person name="Matsuzaki M."/>
            <person name="Misumi O."/>
            <person name="Shin-i T."/>
            <person name="Maruyama S."/>
            <person name="Takahara M."/>
            <person name="Miyagishima S."/>
            <person name="Mori T."/>
            <person name="Nishida K."/>
            <person name="Yagisawa F."/>
            <person name="Nishida K."/>
            <person name="Yoshida Y."/>
            <person name="Nishimura Y."/>
            <person name="Nakao S."/>
            <person name="Kobayashi T."/>
            <person name="Momoyama Y."/>
            <person name="Higashiyama T."/>
            <person name="Minoda A."/>
            <person name="Sano M."/>
            <person name="Nomoto H."/>
            <person name="Oishi K."/>
            <person name="Hayashi H."/>
            <person name="Ohta F."/>
            <person name="Nishizaka S."/>
            <person name="Haga S."/>
            <person name="Miura S."/>
            <person name="Morishita T."/>
            <person name="Kabeya Y."/>
            <person name="Terasawa K."/>
            <person name="Suzuki Y."/>
            <person name="Ishii Y."/>
            <person name="Asakawa S."/>
            <person name="Takano H."/>
            <person name="Ohta N."/>
            <person name="Kuroiwa H."/>
            <person name="Tanaka K."/>
            <person name="Shimizu N."/>
            <person name="Sugano S."/>
            <person name="Sato N."/>
            <person name="Nozaki H."/>
            <person name="Ogasawara N."/>
            <person name="Kohara Y."/>
            <person name="Kuroiwa T."/>
        </authorList>
    </citation>
    <scope>NUCLEOTIDE SEQUENCE [LARGE SCALE GENOMIC DNA]</scope>
    <source>
        <strain evidence="2 3">10D</strain>
    </source>
</reference>
<accession>M1VAK0</accession>
<protein>
    <submittedName>
        <fullName evidence="2">Uncharacterized protein</fullName>
    </submittedName>
</protein>
<sequence>MQAPEQASIAALEELLLAVRDMNSTVESLQSKTQELSEKLRLVEQLASAIDTSLRAAVYESRTLGPEWKDDSCDASAPHAGG</sequence>
<organism evidence="2 3">
    <name type="scientific">Cyanidioschyzon merolae (strain NIES-3377 / 10D)</name>
    <name type="common">Unicellular red alga</name>
    <dbReference type="NCBI Taxonomy" id="280699"/>
    <lineage>
        <taxon>Eukaryota</taxon>
        <taxon>Rhodophyta</taxon>
        <taxon>Bangiophyceae</taxon>
        <taxon>Cyanidiales</taxon>
        <taxon>Cyanidiaceae</taxon>
        <taxon>Cyanidioschyzon</taxon>
    </lineage>
</organism>
<name>M1VAK0_CYAM1</name>
<feature type="coiled-coil region" evidence="1">
    <location>
        <begin position="12"/>
        <end position="46"/>
    </location>
</feature>
<dbReference type="RefSeq" id="XP_005535443.1">
    <property type="nucleotide sequence ID" value="XM_005535386.1"/>
</dbReference>
<dbReference type="EMBL" id="AP006486">
    <property type="protein sequence ID" value="BAM79157.1"/>
    <property type="molecule type" value="Genomic_DNA"/>
</dbReference>
<keyword evidence="3" id="KW-1185">Reference proteome</keyword>
<evidence type="ECO:0000313" key="2">
    <source>
        <dbReference type="EMBL" id="BAM79157.1"/>
    </source>
</evidence>
<dbReference type="GeneID" id="16992631"/>
<proteinExistence type="predicted"/>
<reference evidence="2 3" key="2">
    <citation type="journal article" date="2007" name="BMC Biol.">
        <title>A 100%-complete sequence reveals unusually simple genomic features in the hot-spring red alga Cyanidioschyzon merolae.</title>
        <authorList>
            <person name="Nozaki H."/>
            <person name="Takano H."/>
            <person name="Misumi O."/>
            <person name="Terasawa K."/>
            <person name="Matsuzaki M."/>
            <person name="Maruyama S."/>
            <person name="Nishida K."/>
            <person name="Yagisawa F."/>
            <person name="Yoshida Y."/>
            <person name="Fujiwara T."/>
            <person name="Takio S."/>
            <person name="Tamura K."/>
            <person name="Chung S.J."/>
            <person name="Nakamura S."/>
            <person name="Kuroiwa H."/>
            <person name="Tanaka K."/>
            <person name="Sato N."/>
            <person name="Kuroiwa T."/>
        </authorList>
    </citation>
    <scope>NUCLEOTIDE SEQUENCE [LARGE SCALE GENOMIC DNA]</scope>
    <source>
        <strain evidence="2 3">10D</strain>
    </source>
</reference>
<dbReference type="AlphaFoldDB" id="M1VAK0"/>
<dbReference type="KEGG" id="cme:CYME_CMD079C"/>
<keyword evidence="1" id="KW-0175">Coiled coil</keyword>
<evidence type="ECO:0000256" key="1">
    <source>
        <dbReference type="SAM" id="Coils"/>
    </source>
</evidence>